<dbReference type="AlphaFoldDB" id="A0A2A3ESE6"/>
<evidence type="ECO:0000313" key="2">
    <source>
        <dbReference type="Proteomes" id="UP000242457"/>
    </source>
</evidence>
<proteinExistence type="predicted"/>
<keyword evidence="2" id="KW-1185">Reference proteome</keyword>
<gene>
    <name evidence="1" type="ORF">APICC_02363</name>
</gene>
<name>A0A2A3ESE6_APICC</name>
<reference evidence="1 2" key="1">
    <citation type="submission" date="2014-07" db="EMBL/GenBank/DDBJ databases">
        <title>Genomic and transcriptomic analysis on Apis cerana provide comprehensive insights into honey bee biology.</title>
        <authorList>
            <person name="Diao Q."/>
            <person name="Sun L."/>
            <person name="Zheng H."/>
            <person name="Zheng H."/>
            <person name="Xu S."/>
            <person name="Wang S."/>
            <person name="Zeng Z."/>
            <person name="Hu F."/>
            <person name="Su S."/>
            <person name="Wu J."/>
        </authorList>
    </citation>
    <scope>NUCLEOTIDE SEQUENCE [LARGE SCALE GENOMIC DNA]</scope>
    <source>
        <tissue evidence="1">Pupae without intestine</tissue>
    </source>
</reference>
<organism evidence="1 2">
    <name type="scientific">Apis cerana cerana</name>
    <name type="common">Oriental honeybee</name>
    <dbReference type="NCBI Taxonomy" id="94128"/>
    <lineage>
        <taxon>Eukaryota</taxon>
        <taxon>Metazoa</taxon>
        <taxon>Ecdysozoa</taxon>
        <taxon>Arthropoda</taxon>
        <taxon>Hexapoda</taxon>
        <taxon>Insecta</taxon>
        <taxon>Pterygota</taxon>
        <taxon>Neoptera</taxon>
        <taxon>Endopterygota</taxon>
        <taxon>Hymenoptera</taxon>
        <taxon>Apocrita</taxon>
        <taxon>Aculeata</taxon>
        <taxon>Apoidea</taxon>
        <taxon>Anthophila</taxon>
        <taxon>Apidae</taxon>
        <taxon>Apis</taxon>
    </lineage>
</organism>
<accession>A0A2A3ESE6</accession>
<dbReference type="Proteomes" id="UP000242457">
    <property type="component" value="Unassembled WGS sequence"/>
</dbReference>
<protein>
    <submittedName>
        <fullName evidence="1">Uncharacterized protein</fullName>
    </submittedName>
</protein>
<evidence type="ECO:0000313" key="1">
    <source>
        <dbReference type="EMBL" id="PBC34620.1"/>
    </source>
</evidence>
<dbReference type="EMBL" id="KZ288189">
    <property type="protein sequence ID" value="PBC34620.1"/>
    <property type="molecule type" value="Genomic_DNA"/>
</dbReference>
<sequence length="159" mass="18054">MKEYLISFTIFPVVICAGRGKKLQDCRECVENVNEHYDACSSFLHLHLHLQEGCFKFSKGVQRPRKLKYEVLRILWRGGEGGSLRKGDIGEETGQFRGWIERLSSQGEQSLRQIFTRECILSMWVSATLEHGGRVGHRGPNWGTVATHSLSRSIPPTPL</sequence>